<keyword evidence="6" id="KW-0378">Hydrolase</keyword>
<evidence type="ECO:0000259" key="9">
    <source>
        <dbReference type="PROSITE" id="PS51767"/>
    </source>
</evidence>
<keyword evidence="5" id="KW-0645">Protease</keyword>
<evidence type="ECO:0000256" key="6">
    <source>
        <dbReference type="ARBA" id="ARBA00022801"/>
    </source>
</evidence>
<evidence type="ECO:0000256" key="8">
    <source>
        <dbReference type="ARBA" id="ARBA00023239"/>
    </source>
</evidence>
<comment type="caution">
    <text evidence="10">The sequence shown here is derived from an EMBL/GenBank/DDBJ whole genome shotgun (WGS) entry which is preliminary data.</text>
</comment>
<keyword evidence="8" id="KW-0456">Lyase</keyword>
<sequence length="461" mass="49705">MQVMFVRRVASKLKLLPRSRVYSNGSSHDLSKVIAELNQEMESVFGQPPASSPAGSLESESMARESHLVTNDVSQQESVSCLTHIGSKGEAQMVDISSKEITKRMAVASCKVMLGRKVFDLVSANQMEKGDVLGVAKIAGVCGAKQTSNLIPLCHNISLSHVHLDLTLNPHDLSVEIEGQAASTGKTGVEMEALTAVTIAGLTVYDMCKAASKDIVLTDVRLEHKSGDTFLSFQLDIFKEAYGLRVKALSTLAAATQTNVSARARGAPGFSSSVTSGLAQGSGEYFTRLGVGTPAKYVYMVLDTGSDVVWVQCSPCGDATPSPIRFSTRGNRHPFWESPVGLPSAAGWILPVATTGKNAFTKFRTEMARSPSEFSTETLTFRRTRVKNIALGCGHDNEGLFVGAAGLLGLGRGKLSFPTQAGRRFGRKFSYCWWTDPLPLNRRPFCSAKRRCPGEPFLPRC</sequence>
<dbReference type="SUPFAM" id="SSF55040">
    <property type="entry name" value="Molybdenum cofactor biosynthesis protein C, MoaC"/>
    <property type="match status" value="1"/>
</dbReference>
<evidence type="ECO:0000256" key="4">
    <source>
        <dbReference type="ARBA" id="ARBA00012575"/>
    </source>
</evidence>
<evidence type="ECO:0000256" key="3">
    <source>
        <dbReference type="ARBA" id="ARBA00007447"/>
    </source>
</evidence>
<organism evidence="10">
    <name type="scientific">Sesamum radiatum</name>
    <name type="common">Black benniseed</name>
    <dbReference type="NCBI Taxonomy" id="300843"/>
    <lineage>
        <taxon>Eukaryota</taxon>
        <taxon>Viridiplantae</taxon>
        <taxon>Streptophyta</taxon>
        <taxon>Embryophyta</taxon>
        <taxon>Tracheophyta</taxon>
        <taxon>Spermatophyta</taxon>
        <taxon>Magnoliopsida</taxon>
        <taxon>eudicotyledons</taxon>
        <taxon>Gunneridae</taxon>
        <taxon>Pentapetalae</taxon>
        <taxon>asterids</taxon>
        <taxon>lamiids</taxon>
        <taxon>Lamiales</taxon>
        <taxon>Pedaliaceae</taxon>
        <taxon>Sesamum</taxon>
    </lineage>
</organism>
<dbReference type="InterPro" id="IPR036522">
    <property type="entry name" value="MoaC_sf"/>
</dbReference>
<dbReference type="SUPFAM" id="SSF50630">
    <property type="entry name" value="Acid proteases"/>
    <property type="match status" value="1"/>
</dbReference>
<feature type="domain" description="Peptidase A1" evidence="9">
    <location>
        <begin position="285"/>
        <end position="461"/>
    </location>
</feature>
<dbReference type="GO" id="GO:0006777">
    <property type="term" value="P:Mo-molybdopterin cofactor biosynthetic process"/>
    <property type="evidence" value="ECO:0007669"/>
    <property type="project" value="UniProtKB-KW"/>
</dbReference>
<dbReference type="Pfam" id="PF14543">
    <property type="entry name" value="TAXi_N"/>
    <property type="match status" value="1"/>
</dbReference>
<dbReference type="CDD" id="cd01420">
    <property type="entry name" value="MoaC_PE"/>
    <property type="match status" value="1"/>
</dbReference>
<comment type="pathway">
    <text evidence="2">Cofactor biosynthesis; molybdopterin biosynthesis.</text>
</comment>
<evidence type="ECO:0000256" key="7">
    <source>
        <dbReference type="ARBA" id="ARBA00023150"/>
    </source>
</evidence>
<dbReference type="InterPro" id="IPR047594">
    <property type="entry name" value="MoaC_bact/euk"/>
</dbReference>
<accession>A0AAW2V8T2</accession>
<dbReference type="InterPro" id="IPR023045">
    <property type="entry name" value="MoaC"/>
</dbReference>
<dbReference type="GO" id="GO:0061799">
    <property type="term" value="F:cyclic pyranopterin monophosphate synthase activity"/>
    <property type="evidence" value="ECO:0007669"/>
    <property type="project" value="UniProtKB-EC"/>
</dbReference>
<protein>
    <recommendedName>
        <fullName evidence="4">cyclic pyranopterin monophosphate synthase</fullName>
        <ecNumber evidence="4">4.6.1.17</ecNumber>
    </recommendedName>
</protein>
<dbReference type="PANTHER" id="PTHR47967">
    <property type="entry name" value="OS07G0603500 PROTEIN-RELATED"/>
    <property type="match status" value="1"/>
</dbReference>
<dbReference type="EC" id="4.6.1.17" evidence="4"/>
<dbReference type="Gene3D" id="3.30.70.640">
    <property type="entry name" value="Molybdopterin cofactor biosynthesis C (MoaC) domain"/>
    <property type="match status" value="1"/>
</dbReference>
<gene>
    <name evidence="10" type="ORF">Sradi_1147800</name>
</gene>
<dbReference type="InterPro" id="IPR032861">
    <property type="entry name" value="TAXi_N"/>
</dbReference>
<reference evidence="10" key="1">
    <citation type="submission" date="2020-06" db="EMBL/GenBank/DDBJ databases">
        <authorList>
            <person name="Li T."/>
            <person name="Hu X."/>
            <person name="Zhang T."/>
            <person name="Song X."/>
            <person name="Zhang H."/>
            <person name="Dai N."/>
            <person name="Sheng W."/>
            <person name="Hou X."/>
            <person name="Wei L."/>
        </authorList>
    </citation>
    <scope>NUCLEOTIDE SEQUENCE</scope>
    <source>
        <strain evidence="10">G02</strain>
        <tissue evidence="10">Leaf</tissue>
    </source>
</reference>
<dbReference type="InterPro" id="IPR002820">
    <property type="entry name" value="Mopterin_CF_biosynth-C_dom"/>
</dbReference>
<keyword evidence="7" id="KW-0501">Molybdenum cofactor biosynthesis</keyword>
<dbReference type="Pfam" id="PF01967">
    <property type="entry name" value="MoaC"/>
    <property type="match status" value="1"/>
</dbReference>
<dbReference type="Gene3D" id="2.40.70.10">
    <property type="entry name" value="Acid Proteases"/>
    <property type="match status" value="1"/>
</dbReference>
<evidence type="ECO:0000256" key="5">
    <source>
        <dbReference type="ARBA" id="ARBA00022670"/>
    </source>
</evidence>
<evidence type="ECO:0000313" key="10">
    <source>
        <dbReference type="EMBL" id="KAL0426130.1"/>
    </source>
</evidence>
<comment type="catalytic activity">
    <reaction evidence="1">
        <text>(8S)-3',8-cyclo-7,8-dihydroguanosine 5'-triphosphate = cyclic pyranopterin phosphate + diphosphate</text>
        <dbReference type="Rhea" id="RHEA:49580"/>
        <dbReference type="ChEBI" id="CHEBI:33019"/>
        <dbReference type="ChEBI" id="CHEBI:59648"/>
        <dbReference type="ChEBI" id="CHEBI:131766"/>
        <dbReference type="EC" id="4.6.1.17"/>
    </reaction>
</comment>
<dbReference type="GO" id="GO:0008233">
    <property type="term" value="F:peptidase activity"/>
    <property type="evidence" value="ECO:0007669"/>
    <property type="project" value="UniProtKB-KW"/>
</dbReference>
<dbReference type="PANTHER" id="PTHR47967:SF60">
    <property type="entry name" value="PROTEIN ASPARTIC PROTEASE IN GUARD CELL 1-LIKE"/>
    <property type="match status" value="1"/>
</dbReference>
<dbReference type="InterPro" id="IPR021109">
    <property type="entry name" value="Peptidase_aspartic_dom_sf"/>
</dbReference>
<dbReference type="AlphaFoldDB" id="A0AAW2V8T2"/>
<evidence type="ECO:0000256" key="2">
    <source>
        <dbReference type="ARBA" id="ARBA00005046"/>
    </source>
</evidence>
<proteinExistence type="inferred from homology"/>
<dbReference type="NCBIfam" id="NF006870">
    <property type="entry name" value="PRK09364.1"/>
    <property type="match status" value="1"/>
</dbReference>
<dbReference type="NCBIfam" id="TIGR00581">
    <property type="entry name" value="moaC"/>
    <property type="match status" value="1"/>
</dbReference>
<dbReference type="GO" id="GO:0006508">
    <property type="term" value="P:proteolysis"/>
    <property type="evidence" value="ECO:0007669"/>
    <property type="project" value="UniProtKB-KW"/>
</dbReference>
<dbReference type="InterPro" id="IPR033121">
    <property type="entry name" value="PEPTIDASE_A1"/>
</dbReference>
<reference evidence="10" key="2">
    <citation type="journal article" date="2024" name="Plant">
        <title>Genomic evolution and insights into agronomic trait innovations of Sesamum species.</title>
        <authorList>
            <person name="Miao H."/>
            <person name="Wang L."/>
            <person name="Qu L."/>
            <person name="Liu H."/>
            <person name="Sun Y."/>
            <person name="Le M."/>
            <person name="Wang Q."/>
            <person name="Wei S."/>
            <person name="Zheng Y."/>
            <person name="Lin W."/>
            <person name="Duan Y."/>
            <person name="Cao H."/>
            <person name="Xiong S."/>
            <person name="Wang X."/>
            <person name="Wei L."/>
            <person name="Li C."/>
            <person name="Ma Q."/>
            <person name="Ju M."/>
            <person name="Zhao R."/>
            <person name="Li G."/>
            <person name="Mu C."/>
            <person name="Tian Q."/>
            <person name="Mei H."/>
            <person name="Zhang T."/>
            <person name="Gao T."/>
            <person name="Zhang H."/>
        </authorList>
    </citation>
    <scope>NUCLEOTIDE SEQUENCE</scope>
    <source>
        <strain evidence="10">G02</strain>
    </source>
</reference>
<name>A0AAW2V8T2_SESRA</name>
<comment type="similarity">
    <text evidence="3">Belongs to the peptidase A1 family.</text>
</comment>
<dbReference type="EMBL" id="JACGWJ010000004">
    <property type="protein sequence ID" value="KAL0426130.1"/>
    <property type="molecule type" value="Genomic_DNA"/>
</dbReference>
<evidence type="ECO:0000256" key="1">
    <source>
        <dbReference type="ARBA" id="ARBA00001637"/>
    </source>
</evidence>
<dbReference type="PROSITE" id="PS51767">
    <property type="entry name" value="PEPTIDASE_A1"/>
    <property type="match status" value="1"/>
</dbReference>
<dbReference type="InterPro" id="IPR051708">
    <property type="entry name" value="Plant_Aspart_Prot_A1"/>
</dbReference>